<dbReference type="EMBL" id="JAVDYJ010000001">
    <property type="protein sequence ID" value="MDR7347503.1"/>
    <property type="molecule type" value="Genomic_DNA"/>
</dbReference>
<name>A0ABU2B1M3_9MICC</name>
<keyword evidence="5" id="KW-1185">Reference proteome</keyword>
<dbReference type="PANTHER" id="PTHR43213">
    <property type="entry name" value="BIFUNCTIONAL DTTP/UTP PYROPHOSPHATASE/METHYLTRANSFERASE PROTEIN-RELATED"/>
    <property type="match status" value="1"/>
</dbReference>
<comment type="subcellular location">
    <subcellularLocation>
        <location evidence="3">Cytoplasm</location>
    </subcellularLocation>
</comment>
<reference evidence="4 5" key="1">
    <citation type="submission" date="2023-07" db="EMBL/GenBank/DDBJ databases">
        <title>Sequencing the genomes of 1000 actinobacteria strains.</title>
        <authorList>
            <person name="Klenk H.-P."/>
        </authorList>
    </citation>
    <scope>NUCLEOTIDE SEQUENCE [LARGE SCALE GENOMIC DNA]</scope>
    <source>
        <strain evidence="4 5">DSM 22966</strain>
    </source>
</reference>
<comment type="cofactor">
    <cofactor evidence="1 3">
        <name>a divalent metal cation</name>
        <dbReference type="ChEBI" id="CHEBI:60240"/>
    </cofactor>
</comment>
<keyword evidence="3" id="KW-0546">Nucleotide metabolism</keyword>
<dbReference type="Pfam" id="PF02545">
    <property type="entry name" value="Maf"/>
    <property type="match status" value="1"/>
</dbReference>
<dbReference type="CDD" id="cd00555">
    <property type="entry name" value="Maf"/>
    <property type="match status" value="1"/>
</dbReference>
<organism evidence="4 5">
    <name type="scientific">Enteractinococcus fodinae</name>
    <dbReference type="NCBI Taxonomy" id="684663"/>
    <lineage>
        <taxon>Bacteria</taxon>
        <taxon>Bacillati</taxon>
        <taxon>Actinomycetota</taxon>
        <taxon>Actinomycetes</taxon>
        <taxon>Micrococcales</taxon>
        <taxon>Micrococcaceae</taxon>
    </lineage>
</organism>
<keyword evidence="2 3" id="KW-0378">Hydrolase</keyword>
<comment type="function">
    <text evidence="3">Nucleoside triphosphate pyrophosphatase. May have a dual role in cell division arrest and in preventing the incorporation of modified nucleotides into cellular nucleic acids.</text>
</comment>
<dbReference type="SUPFAM" id="SSF52972">
    <property type="entry name" value="ITPase-like"/>
    <property type="match status" value="1"/>
</dbReference>
<dbReference type="RefSeq" id="WP_310173771.1">
    <property type="nucleotide sequence ID" value="NZ_BAABHE010000001.1"/>
</dbReference>
<dbReference type="InterPro" id="IPR003697">
    <property type="entry name" value="Maf-like"/>
</dbReference>
<comment type="catalytic activity">
    <reaction evidence="3">
        <text>a 2'-deoxyribonucleoside 5'-triphosphate + H2O = a 2'-deoxyribonucleoside 5'-phosphate + diphosphate + H(+)</text>
        <dbReference type="Rhea" id="RHEA:44644"/>
        <dbReference type="ChEBI" id="CHEBI:15377"/>
        <dbReference type="ChEBI" id="CHEBI:15378"/>
        <dbReference type="ChEBI" id="CHEBI:33019"/>
        <dbReference type="ChEBI" id="CHEBI:61560"/>
        <dbReference type="ChEBI" id="CHEBI:65317"/>
        <dbReference type="EC" id="3.6.1.9"/>
    </reaction>
</comment>
<sequence length="210" mass="22348">MSTIILGSASAARTAILHRAGIPFIQQPADIDEEALTVDSDPPPVQAQALATAKAHAVADLLISTDQAQQPTYVLAADSIFEFEGRPYGKPHRPEVARARWRAQRGKSGTLHTGHCIIAVLEESKHRVLQETVSATVTFANASDKVIDDYIATGEPLGVAGGFTLEGHGATMISSVHGDPNAVLGLSLRAVRELLERVDVDLTALWEANT</sequence>
<dbReference type="Proteomes" id="UP001183794">
    <property type="component" value="Unassembled WGS sequence"/>
</dbReference>
<dbReference type="HAMAP" id="MF_00528">
    <property type="entry name" value="Maf"/>
    <property type="match status" value="1"/>
</dbReference>
<dbReference type="Gene3D" id="3.90.950.10">
    <property type="match status" value="1"/>
</dbReference>
<proteinExistence type="inferred from homology"/>
<comment type="catalytic activity">
    <reaction evidence="3">
        <text>a ribonucleoside 5'-triphosphate + H2O = a ribonucleoside 5'-phosphate + diphosphate + H(+)</text>
        <dbReference type="Rhea" id="RHEA:23996"/>
        <dbReference type="ChEBI" id="CHEBI:15377"/>
        <dbReference type="ChEBI" id="CHEBI:15378"/>
        <dbReference type="ChEBI" id="CHEBI:33019"/>
        <dbReference type="ChEBI" id="CHEBI:58043"/>
        <dbReference type="ChEBI" id="CHEBI:61557"/>
        <dbReference type="EC" id="3.6.1.9"/>
    </reaction>
</comment>
<evidence type="ECO:0000256" key="1">
    <source>
        <dbReference type="ARBA" id="ARBA00001968"/>
    </source>
</evidence>
<comment type="caution">
    <text evidence="4">The sequence shown here is derived from an EMBL/GenBank/DDBJ whole genome shotgun (WGS) entry which is preliminary data.</text>
</comment>
<keyword evidence="3" id="KW-0963">Cytoplasm</keyword>
<dbReference type="PIRSF" id="PIRSF006305">
    <property type="entry name" value="Maf"/>
    <property type="match status" value="1"/>
</dbReference>
<evidence type="ECO:0000256" key="2">
    <source>
        <dbReference type="ARBA" id="ARBA00022801"/>
    </source>
</evidence>
<protein>
    <recommendedName>
        <fullName evidence="3">Nucleoside triphosphate pyrophosphatase</fullName>
        <ecNumber evidence="3">3.6.1.9</ecNumber>
    </recommendedName>
    <alternativeName>
        <fullName evidence="3">Nucleotide pyrophosphatase</fullName>
        <shortName evidence="3">Nucleotide PPase</shortName>
    </alternativeName>
</protein>
<dbReference type="NCBIfam" id="TIGR00172">
    <property type="entry name" value="maf"/>
    <property type="match status" value="1"/>
</dbReference>
<evidence type="ECO:0000256" key="3">
    <source>
        <dbReference type="HAMAP-Rule" id="MF_00528"/>
    </source>
</evidence>
<gene>
    <name evidence="4" type="ORF">J2S62_001760</name>
</gene>
<feature type="active site" description="Proton acceptor" evidence="3">
    <location>
        <position position="78"/>
    </location>
</feature>
<evidence type="ECO:0000313" key="4">
    <source>
        <dbReference type="EMBL" id="MDR7347503.1"/>
    </source>
</evidence>
<evidence type="ECO:0000313" key="5">
    <source>
        <dbReference type="Proteomes" id="UP001183794"/>
    </source>
</evidence>
<accession>A0ABU2B1M3</accession>
<dbReference type="InterPro" id="IPR029001">
    <property type="entry name" value="ITPase-like_fam"/>
</dbReference>
<comment type="similarity">
    <text evidence="3">Belongs to the Maf family.</text>
</comment>
<dbReference type="PANTHER" id="PTHR43213:SF5">
    <property type="entry name" value="BIFUNCTIONAL DTTP_UTP PYROPHOSPHATASE_METHYLTRANSFERASE PROTEIN-RELATED"/>
    <property type="match status" value="1"/>
</dbReference>
<dbReference type="EC" id="3.6.1.9" evidence="3"/>
<comment type="caution">
    <text evidence="3">Lacks conserved residue(s) required for the propagation of feature annotation.</text>
</comment>